<name>A0ABV7CNG2_9GAMM</name>
<evidence type="ECO:0000313" key="3">
    <source>
        <dbReference type="Proteomes" id="UP001595453"/>
    </source>
</evidence>
<dbReference type="CDD" id="cd00757">
    <property type="entry name" value="ThiF_MoeB_HesA_family"/>
    <property type="match status" value="1"/>
</dbReference>
<keyword evidence="3" id="KW-1185">Reference proteome</keyword>
<dbReference type="PANTHER" id="PTHR10953">
    <property type="entry name" value="UBIQUITIN-ACTIVATING ENZYME E1"/>
    <property type="match status" value="1"/>
</dbReference>
<protein>
    <submittedName>
        <fullName evidence="2">HesA/MoeB/ThiF family protein</fullName>
    </submittedName>
</protein>
<dbReference type="InterPro" id="IPR045886">
    <property type="entry name" value="ThiF/MoeB/HesA"/>
</dbReference>
<evidence type="ECO:0000313" key="2">
    <source>
        <dbReference type="EMBL" id="MFC3034101.1"/>
    </source>
</evidence>
<accession>A0ABV7CNG2</accession>
<feature type="domain" description="THIF-type NAD/FAD binding fold" evidence="1">
    <location>
        <begin position="11"/>
        <end position="245"/>
    </location>
</feature>
<evidence type="ECO:0000259" key="1">
    <source>
        <dbReference type="Pfam" id="PF00899"/>
    </source>
</evidence>
<reference evidence="3" key="1">
    <citation type="journal article" date="2019" name="Int. J. Syst. Evol. Microbiol.">
        <title>The Global Catalogue of Microorganisms (GCM) 10K type strain sequencing project: providing services to taxonomists for standard genome sequencing and annotation.</title>
        <authorList>
            <consortium name="The Broad Institute Genomics Platform"/>
            <consortium name="The Broad Institute Genome Sequencing Center for Infectious Disease"/>
            <person name="Wu L."/>
            <person name="Ma J."/>
        </authorList>
    </citation>
    <scope>NUCLEOTIDE SEQUENCE [LARGE SCALE GENOMIC DNA]</scope>
    <source>
        <strain evidence="3">KCTC 42730</strain>
    </source>
</reference>
<dbReference type="InterPro" id="IPR035985">
    <property type="entry name" value="Ubiquitin-activating_enz"/>
</dbReference>
<dbReference type="Proteomes" id="UP001595453">
    <property type="component" value="Unassembled WGS sequence"/>
</dbReference>
<dbReference type="Gene3D" id="3.40.50.720">
    <property type="entry name" value="NAD(P)-binding Rossmann-like Domain"/>
    <property type="match status" value="1"/>
</dbReference>
<proteinExistence type="predicted"/>
<dbReference type="EMBL" id="JBHRSD010000031">
    <property type="protein sequence ID" value="MFC3034101.1"/>
    <property type="molecule type" value="Genomic_DNA"/>
</dbReference>
<comment type="caution">
    <text evidence="2">The sequence shown here is derived from an EMBL/GenBank/DDBJ whole genome shotgun (WGS) entry which is preliminary data.</text>
</comment>
<dbReference type="InterPro" id="IPR000594">
    <property type="entry name" value="ThiF_NAD_FAD-bd"/>
</dbReference>
<gene>
    <name evidence="2" type="ORF">ACFOEE_16470</name>
</gene>
<dbReference type="Pfam" id="PF00899">
    <property type="entry name" value="ThiF"/>
    <property type="match status" value="1"/>
</dbReference>
<sequence>MNLSDKERIRYSRHLLLPEIGEHGQLCLKQAHVVVVGCGGLGSPALFYLAASGIGQLSFIDDDELELSNLQRQILYKINYLGQSKATAAGKVLASLNNQITLNPIVAKVTEDTVETYLQGADCVLDCSDNFATRYVLNRYCRSAGIPLVAGAAQGLQGQIMAFDFRTPSPCYECVFPAAEEQLATASNCDTIGVLSPLLGVIGAQQAMLTMQLLLGTANTPYFAFFDAAKLKQQSLKLTRDPNCACSK</sequence>
<dbReference type="PANTHER" id="PTHR10953:SF240">
    <property type="entry name" value="SULFUR CARRIER PROTEIN THIS ADENYLYLTRANSFERASE"/>
    <property type="match status" value="1"/>
</dbReference>
<organism evidence="2 3">
    <name type="scientific">Pseudoalteromonas fenneropenaei</name>
    <dbReference type="NCBI Taxonomy" id="1737459"/>
    <lineage>
        <taxon>Bacteria</taxon>
        <taxon>Pseudomonadati</taxon>
        <taxon>Pseudomonadota</taxon>
        <taxon>Gammaproteobacteria</taxon>
        <taxon>Alteromonadales</taxon>
        <taxon>Pseudoalteromonadaceae</taxon>
        <taxon>Pseudoalteromonas</taxon>
    </lineage>
</organism>
<dbReference type="SUPFAM" id="SSF69572">
    <property type="entry name" value="Activating enzymes of the ubiquitin-like proteins"/>
    <property type="match status" value="1"/>
</dbReference>
<dbReference type="RefSeq" id="WP_377126761.1">
    <property type="nucleotide sequence ID" value="NZ_JBHRSD010000031.1"/>
</dbReference>